<reference evidence="2 3" key="1">
    <citation type="journal article" date="2018" name="Elife">
        <title>Firefly genomes illuminate parallel origins of bioluminescence in beetles.</title>
        <authorList>
            <person name="Fallon T.R."/>
            <person name="Lower S.E."/>
            <person name="Chang C.H."/>
            <person name="Bessho-Uehara M."/>
            <person name="Martin G.J."/>
            <person name="Bewick A.J."/>
            <person name="Behringer M."/>
            <person name="Debat H.J."/>
            <person name="Wong I."/>
            <person name="Day J.C."/>
            <person name="Suvorov A."/>
            <person name="Silva C.J."/>
            <person name="Stanger-Hall K.F."/>
            <person name="Hall D.W."/>
            <person name="Schmitz R.J."/>
            <person name="Nelson D.R."/>
            <person name="Lewis S.M."/>
            <person name="Shigenobu S."/>
            <person name="Bybee S.M."/>
            <person name="Larracuente A.M."/>
            <person name="Oba Y."/>
            <person name="Weng J.K."/>
        </authorList>
    </citation>
    <scope>NUCLEOTIDE SEQUENCE [LARGE SCALE GENOMIC DNA]</scope>
    <source>
        <strain evidence="2">1611_PpyrPB1</strain>
        <tissue evidence="2">Whole body</tissue>
    </source>
</reference>
<feature type="signal peptide" evidence="1">
    <location>
        <begin position="1"/>
        <end position="19"/>
    </location>
</feature>
<organism evidence="2 3">
    <name type="scientific">Photinus pyralis</name>
    <name type="common">Common eastern firefly</name>
    <name type="synonym">Lampyris pyralis</name>
    <dbReference type="NCBI Taxonomy" id="7054"/>
    <lineage>
        <taxon>Eukaryota</taxon>
        <taxon>Metazoa</taxon>
        <taxon>Ecdysozoa</taxon>
        <taxon>Arthropoda</taxon>
        <taxon>Hexapoda</taxon>
        <taxon>Insecta</taxon>
        <taxon>Pterygota</taxon>
        <taxon>Neoptera</taxon>
        <taxon>Endopterygota</taxon>
        <taxon>Coleoptera</taxon>
        <taxon>Polyphaga</taxon>
        <taxon>Elateriformia</taxon>
        <taxon>Elateroidea</taxon>
        <taxon>Lampyridae</taxon>
        <taxon>Lampyrinae</taxon>
        <taxon>Photinus</taxon>
    </lineage>
</organism>
<feature type="chain" id="PRO_5024436833" description="Heparanase" evidence="1">
    <location>
        <begin position="20"/>
        <end position="869"/>
    </location>
</feature>
<dbReference type="Proteomes" id="UP000327044">
    <property type="component" value="Unassembled WGS sequence"/>
</dbReference>
<name>A0A5N4ABX1_PHOPY</name>
<proteinExistence type="predicted"/>
<evidence type="ECO:0000313" key="2">
    <source>
        <dbReference type="EMBL" id="KAB0794811.1"/>
    </source>
</evidence>
<accession>A0A5N4ABX1</accession>
<dbReference type="EMBL" id="VVIM01000008">
    <property type="protein sequence ID" value="KAB0794811.1"/>
    <property type="molecule type" value="Genomic_DNA"/>
</dbReference>
<evidence type="ECO:0000313" key="3">
    <source>
        <dbReference type="Proteomes" id="UP000327044"/>
    </source>
</evidence>
<dbReference type="PANTHER" id="PTHR46145:SF4">
    <property type="entry name" value="HEPARANASE"/>
    <property type="match status" value="1"/>
</dbReference>
<sequence>MQFSFIMFPKKLLIFLVCAQFSVIKGKEAVFMVNSKKPLNVVSERFLSFSVEASDFLKNLKNDATYVTFQHLKPAYIRITDNPQFSQNKTIPWESNLVETPMTWKEICKWFVSTGLTPIFAINSENYFDDAWVLNTLRPILEMNEEIGFNSYWEIRYKCETNPSKYQKRLKWLKQIMEEYPSASLVCGNDHSCMNSDSNQKLNGTVEAIISETLNMESSSPTWIIMPQAEHLESFSSALKWAKKIGETAADGNKVVFWKAGVASLSDSAVSWIALLYKQLVGSTVLDVSTNMPLKSDAEVSAHCAKQHEQEDLVLFIVNSGKHNFTASLRVASHPTTILVKSYILTSEDNGTYLNNEKLTPNLLNTSRLIFTPEIQTLKLQPNLNLIVPPRSVSFFVLPYVGITVCGRDNTKSISEFSLLSRYNPIDPKTTSRLDAFKQKLRKLKLKNAWQRGPVEDSEVASDFRDFLAHKTPKLKEAKFRVAKNDEPEPEIFLELTKDEVRQILLERMASNEPISNKGLERKMRRAPRYKGGPRGLWHEILGKKHAKRDINARLAQKKGGMRDGYMLADFAPAHYGEREVYHSEEEELRSGERFVDERLRFLTGTGNIELDNDEKSEYSIHEDFGGDNREDKMEFMGEYNHKRNHQGSRWMKHSRNKRNIPERPTRVHHTIVKKRENSIQDMASRLKSLKEKVENRIKMNNWIRNKQKQNLMESRSKKMPFGQRNAFVYYTPKVSNKLVAVDKTKSVEKMPSFSRENVDELPTGQVTMKRRARALAAYDITENLVEDENNNKIVKMKQDIEIEITTTSTTKPDLFTVAVEYNGTENQTENYYGEKKAGSDQSLFQILVEKVATFIENIYGQVSVYFMR</sequence>
<comment type="caution">
    <text evidence="2">The sequence shown here is derived from an EMBL/GenBank/DDBJ whole genome shotgun (WGS) entry which is preliminary data.</text>
</comment>
<dbReference type="GO" id="GO:0005615">
    <property type="term" value="C:extracellular space"/>
    <property type="evidence" value="ECO:0007669"/>
    <property type="project" value="TreeGrafter"/>
</dbReference>
<evidence type="ECO:0000256" key="1">
    <source>
        <dbReference type="SAM" id="SignalP"/>
    </source>
</evidence>
<dbReference type="InParanoid" id="A0A5N4ABX1"/>
<dbReference type="OrthoDB" id="7736742at2759"/>
<keyword evidence="3" id="KW-1185">Reference proteome</keyword>
<evidence type="ECO:0008006" key="4">
    <source>
        <dbReference type="Google" id="ProtNLM"/>
    </source>
</evidence>
<dbReference type="PANTHER" id="PTHR46145">
    <property type="entry name" value="HEPARANASE"/>
    <property type="match status" value="1"/>
</dbReference>
<dbReference type="GO" id="GO:0031012">
    <property type="term" value="C:extracellular matrix"/>
    <property type="evidence" value="ECO:0007669"/>
    <property type="project" value="TreeGrafter"/>
</dbReference>
<gene>
    <name evidence="2" type="ORF">PPYR_11650</name>
</gene>
<dbReference type="AlphaFoldDB" id="A0A5N4ABX1"/>
<keyword evidence="1" id="KW-0732">Signal</keyword>
<protein>
    <recommendedName>
        <fullName evidence="4">Heparanase</fullName>
    </recommendedName>
</protein>